<organism evidence="1 2">
    <name type="scientific">Tropicibacter oceani</name>
    <dbReference type="NCBI Taxonomy" id="3058420"/>
    <lineage>
        <taxon>Bacteria</taxon>
        <taxon>Pseudomonadati</taxon>
        <taxon>Pseudomonadota</taxon>
        <taxon>Alphaproteobacteria</taxon>
        <taxon>Rhodobacterales</taxon>
        <taxon>Roseobacteraceae</taxon>
        <taxon>Tropicibacter</taxon>
    </lineage>
</organism>
<accession>A0ABY8QMG5</accession>
<evidence type="ECO:0000313" key="2">
    <source>
        <dbReference type="Proteomes" id="UP001241605"/>
    </source>
</evidence>
<dbReference type="EMBL" id="CP124616">
    <property type="protein sequence ID" value="WGW05824.1"/>
    <property type="molecule type" value="Genomic_DNA"/>
</dbReference>
<sequence>MALVLAVSPTSRAHASEPVAVPSGLSVAYHDVILDAQDAGATYRFRFVAPQIAEGGADYQAVAADMDFLCNEFAMTRLDETGPQAARIVITLMAQPVEFGVMTPGVTQFFESFSIKNDLCIWEPF</sequence>
<dbReference type="InterPro" id="IPR045467">
    <property type="entry name" value="DUF6497"/>
</dbReference>
<protein>
    <submittedName>
        <fullName evidence="1">DUF6497 family protein</fullName>
    </submittedName>
</protein>
<reference evidence="1 2" key="1">
    <citation type="submission" date="2023-05" db="EMBL/GenBank/DDBJ databases">
        <title>YMD87, complete Genome.</title>
        <authorList>
            <person name="Zhang J."/>
            <person name="Xu X."/>
        </authorList>
    </citation>
    <scope>NUCLEOTIDE SEQUENCE [LARGE SCALE GENOMIC DNA]</scope>
    <source>
        <strain evidence="1 2">YMD87</strain>
    </source>
</reference>
<dbReference type="Proteomes" id="UP001241605">
    <property type="component" value="Chromosome"/>
</dbReference>
<dbReference type="Pfam" id="PF20107">
    <property type="entry name" value="DUF6497"/>
    <property type="match status" value="1"/>
</dbReference>
<name>A0ABY8QMG5_9RHOB</name>
<proteinExistence type="predicted"/>
<keyword evidence="2" id="KW-1185">Reference proteome</keyword>
<gene>
    <name evidence="1" type="ORF">QF118_09755</name>
</gene>
<evidence type="ECO:0000313" key="1">
    <source>
        <dbReference type="EMBL" id="WGW05824.1"/>
    </source>
</evidence>